<gene>
    <name evidence="2" type="ORF">Rsub_09774</name>
</gene>
<comment type="caution">
    <text evidence="2">The sequence shown here is derived from an EMBL/GenBank/DDBJ whole genome shotgun (WGS) entry which is preliminary data.</text>
</comment>
<dbReference type="InParanoid" id="A0A2V0PI77"/>
<dbReference type="OrthoDB" id="534846at2759"/>
<evidence type="ECO:0000256" key="1">
    <source>
        <dbReference type="SAM" id="MobiDB-lite"/>
    </source>
</evidence>
<organism evidence="2 3">
    <name type="scientific">Raphidocelis subcapitata</name>
    <dbReference type="NCBI Taxonomy" id="307507"/>
    <lineage>
        <taxon>Eukaryota</taxon>
        <taxon>Viridiplantae</taxon>
        <taxon>Chlorophyta</taxon>
        <taxon>core chlorophytes</taxon>
        <taxon>Chlorophyceae</taxon>
        <taxon>CS clade</taxon>
        <taxon>Sphaeropleales</taxon>
        <taxon>Selenastraceae</taxon>
        <taxon>Raphidocelis</taxon>
    </lineage>
</organism>
<feature type="region of interest" description="Disordered" evidence="1">
    <location>
        <begin position="319"/>
        <end position="342"/>
    </location>
</feature>
<dbReference type="EMBL" id="BDRX01000090">
    <property type="protein sequence ID" value="GBF96977.1"/>
    <property type="molecule type" value="Genomic_DNA"/>
</dbReference>
<feature type="compositionally biased region" description="Low complexity" evidence="1">
    <location>
        <begin position="329"/>
        <end position="342"/>
    </location>
</feature>
<dbReference type="PANTHER" id="PTHR34144:SF7">
    <property type="entry name" value="EXPORT PROTEIN (CAP59), PUTATIVE (AFU_ORTHOLOGUE AFUA_7G05020)-RELATED"/>
    <property type="match status" value="1"/>
</dbReference>
<reference evidence="2 3" key="1">
    <citation type="journal article" date="2018" name="Sci. Rep.">
        <title>Raphidocelis subcapitata (=Pseudokirchneriella subcapitata) provides an insight into genome evolution and environmental adaptations in the Sphaeropleales.</title>
        <authorList>
            <person name="Suzuki S."/>
            <person name="Yamaguchi H."/>
            <person name="Nakajima N."/>
            <person name="Kawachi M."/>
        </authorList>
    </citation>
    <scope>NUCLEOTIDE SEQUENCE [LARGE SCALE GENOMIC DNA]</scope>
    <source>
        <strain evidence="2 3">NIES-35</strain>
    </source>
</reference>
<keyword evidence="3" id="KW-1185">Reference proteome</keyword>
<feature type="region of interest" description="Disordered" evidence="1">
    <location>
        <begin position="1066"/>
        <end position="1112"/>
    </location>
</feature>
<sequence length="1312" mass="137461">MSGLKQQRQEPQPRGAPPSPPPPRRLAMSLFVLALGCAALVWAGALLPRASQAGGGGAQALPYAAALAPLLRHLEAQPDAALAPLAEALLRAPVVPADEARRLYAAALERAADQGPDTVPAEATLPLRRTTAASERLMPGLPLGLLRAPPAASSAASRAAAAALAAFLEPALSLLQREAGDALLRCDEDPSLPPTGEAAGRVAIAANLRNAGGVAPNAVLQVLRLALWLPPGRAFVLIYEDGSTDSTRRWLGLLQLLLAPLRVPFAVTLDGALARRAGEERIHHLARLRNALVEPFYPAAGGHNGTAVDWRQQCNPWPRRADGAGRGNAGAAPSTADGGAEAAALPPGASAACFQPQQLLFFNDVLFCARGAARLLLHDADLACGFDLNIFDTRRRRLAEHQSMAHGAHAGGVGRRVLQEQEQQASAQEQRGEAQQEVQQAEGGSGDAGQPEQPAQPEATPPPQPATHYDLYDIWVSRDVTGARMEAAGAPFTRHPQSRARGTVGLPFRVHCCWSGMAKVRAEAFAARGLRFRSHEPGECMASECSLLCDDLARVGLGRALMDPAVVTAYNARGAAAVASPAAWSAVSGVAAQPWGAVAAAGRIDWGAREWRLTRGFADLAQGPQATVELLHAVDMSGLKPSAQPRGATAAAAAPPRRLAMSLFVLTLGCAALVWAGALLPRASRASGGGGGAPVSPYAAALAPLLRHLEAQPDAALAPLAEALLRAPVIPADEARRLYAAALERAADQGSKAASAAAHQPPVPRVVTASARLLPRLSLMNLQQSPAVGLLARQQRLVPPAVATASAASGNHAAAGLAAFLEPALSLLQREAGDALLRCDEDPSLPPTGEAAGRVAIAANLRNAGGVAPNAVLQVLRLALWLPPGRAFVLIYEDGSTDSTRRWLGLLQLLLAPLRVPFAVTLDGALARRAGEERIHHLARLRNALVEPFYPAGRSGGGGANGTAADWQRHCAPQPRRGDRRGSHAGKPGAGLAKADAASLALPPWASAACFQPQQLLFFNDVLFCARGAARLLLHDADLACGFDLDVLDGRSRRLRRRLRRRRLAAATAEAVGGRPALQDGQRRQQQPAEQNQQLSQMQQLQPAAAPAAPQKKPNKHFLYDIWVARDVTGARMEAAGAPYTKHPQSRARGTVGLPFRVHCCWSGMAKVRAEAFAARGLRFRSHEPGECMASECSLLCDDLARVGLGRALMDPAVVTAYNARGAAAVASPAAWSAVSGVAAQPWGAVAAAGRIDWGAREWRVGLSSVECCDLLPGRDLVDWDAGCRRVDVAGGRNHTATWLARRWGGGGDGAG</sequence>
<protein>
    <recommendedName>
        <fullName evidence="4">Nucleotide-diphospho-sugar transferase domain-containing protein</fullName>
    </recommendedName>
</protein>
<evidence type="ECO:0008006" key="4">
    <source>
        <dbReference type="Google" id="ProtNLM"/>
    </source>
</evidence>
<dbReference type="InterPro" id="IPR021047">
    <property type="entry name" value="Mannosyltransferase_CMT1"/>
</dbReference>
<proteinExistence type="predicted"/>
<feature type="region of interest" description="Disordered" evidence="1">
    <location>
        <begin position="1"/>
        <end position="23"/>
    </location>
</feature>
<feature type="compositionally biased region" description="Low complexity" evidence="1">
    <location>
        <begin position="420"/>
        <end position="442"/>
    </location>
</feature>
<feature type="compositionally biased region" description="Polar residues" evidence="1">
    <location>
        <begin position="1"/>
        <end position="10"/>
    </location>
</feature>
<dbReference type="PANTHER" id="PTHR34144">
    <property type="entry name" value="CHROMOSOME 8, WHOLE GENOME SHOTGUN SEQUENCE"/>
    <property type="match status" value="1"/>
</dbReference>
<feature type="compositionally biased region" description="Low complexity" evidence="1">
    <location>
        <begin position="1084"/>
        <end position="1111"/>
    </location>
</feature>
<feature type="region of interest" description="Disordered" evidence="1">
    <location>
        <begin position="419"/>
        <end position="468"/>
    </location>
</feature>
<dbReference type="Proteomes" id="UP000247498">
    <property type="component" value="Unassembled WGS sequence"/>
</dbReference>
<dbReference type="Pfam" id="PF11735">
    <property type="entry name" value="CAP59_mtransfer"/>
    <property type="match status" value="2"/>
</dbReference>
<evidence type="ECO:0000313" key="3">
    <source>
        <dbReference type="Proteomes" id="UP000247498"/>
    </source>
</evidence>
<feature type="compositionally biased region" description="Pro residues" evidence="1">
    <location>
        <begin position="14"/>
        <end position="23"/>
    </location>
</feature>
<accession>A0A2V0PI77</accession>
<evidence type="ECO:0000313" key="2">
    <source>
        <dbReference type="EMBL" id="GBF96977.1"/>
    </source>
</evidence>
<feature type="region of interest" description="Disordered" evidence="1">
    <location>
        <begin position="970"/>
        <end position="990"/>
    </location>
</feature>
<name>A0A2V0PI77_9CHLO</name>